<feature type="domain" description="Glycosyl transferase family 1" evidence="4">
    <location>
        <begin position="191"/>
        <end position="342"/>
    </location>
</feature>
<dbReference type="AlphaFoldDB" id="A0A512SX42"/>
<comment type="caution">
    <text evidence="6">The sequence shown here is derived from an EMBL/GenBank/DDBJ whole genome shotgun (WGS) entry which is preliminary data.</text>
</comment>
<dbReference type="Gene3D" id="3.40.50.2000">
    <property type="entry name" value="Glycogen Phosphorylase B"/>
    <property type="match status" value="2"/>
</dbReference>
<dbReference type="GO" id="GO:0016758">
    <property type="term" value="F:hexosyltransferase activity"/>
    <property type="evidence" value="ECO:0007669"/>
    <property type="project" value="TreeGrafter"/>
</dbReference>
<sequence>MSDCYLPRLGGIEVQVHDLAHRLAAAGHEVEVVTATAGGTRRHTRTSSDGVTVHRLPLPVPGSPPVNPFVKDEVRDLLTRGGFDVAHAHMGVVSPFATDMVGVALEAHVPTAATWHCVIDRSGPVFRLLGHARRWHEAGVALSAVSAMAAEKVGRIAGGAPVEVLGNGIDVEHWQPPAALGAGRPDDGVVRVVSAMRFVRRKRPGAMVEVLRDARARLDTLAPGVRLEAHLVGEGPQRRLVRAQLDRHDLDWVHTPGRLTRDALRDLHWRSDVYLTTARLEAFGIAALEARTAGLAVLARAGTGVDDFVRDGRDGILRSSDEGLATGLAALASRPEELARIRTHNLTTAPEQSWERVVDATLGEYARAQRLHGGAA</sequence>
<keyword evidence="7" id="KW-1185">Reference proteome</keyword>
<dbReference type="SUPFAM" id="SSF53756">
    <property type="entry name" value="UDP-Glycosyltransferase/glycogen phosphorylase"/>
    <property type="match status" value="1"/>
</dbReference>
<reference evidence="6 7" key="1">
    <citation type="submission" date="2019-07" db="EMBL/GenBank/DDBJ databases">
        <title>Whole genome shotgun sequence of Knoellia locipacati NBRC 109775.</title>
        <authorList>
            <person name="Hosoyama A."/>
            <person name="Uohara A."/>
            <person name="Ohji S."/>
            <person name="Ichikawa N."/>
        </authorList>
    </citation>
    <scope>NUCLEOTIDE SEQUENCE [LARGE SCALE GENOMIC DNA]</scope>
    <source>
        <strain evidence="6 7">NBRC 109775</strain>
    </source>
</reference>
<evidence type="ECO:0000313" key="7">
    <source>
        <dbReference type="Proteomes" id="UP000321793"/>
    </source>
</evidence>
<evidence type="ECO:0000256" key="1">
    <source>
        <dbReference type="ARBA" id="ARBA00021292"/>
    </source>
</evidence>
<dbReference type="Pfam" id="PF00534">
    <property type="entry name" value="Glycos_transf_1"/>
    <property type="match status" value="1"/>
</dbReference>
<keyword evidence="3 6" id="KW-0808">Transferase</keyword>
<name>A0A512SX42_9MICO</name>
<evidence type="ECO:0000313" key="6">
    <source>
        <dbReference type="EMBL" id="GEQ12475.1"/>
    </source>
</evidence>
<keyword evidence="2" id="KW-0328">Glycosyltransferase</keyword>
<proteinExistence type="predicted"/>
<dbReference type="Proteomes" id="UP000321793">
    <property type="component" value="Unassembled WGS sequence"/>
</dbReference>
<dbReference type="GO" id="GO:1901137">
    <property type="term" value="P:carbohydrate derivative biosynthetic process"/>
    <property type="evidence" value="ECO:0007669"/>
    <property type="project" value="UniProtKB-ARBA"/>
</dbReference>
<dbReference type="EMBL" id="BKBA01000003">
    <property type="protein sequence ID" value="GEQ12475.1"/>
    <property type="molecule type" value="Genomic_DNA"/>
</dbReference>
<evidence type="ECO:0000259" key="4">
    <source>
        <dbReference type="Pfam" id="PF00534"/>
    </source>
</evidence>
<dbReference type="InterPro" id="IPR028098">
    <property type="entry name" value="Glyco_trans_4-like_N"/>
</dbReference>
<evidence type="ECO:0000259" key="5">
    <source>
        <dbReference type="Pfam" id="PF13439"/>
    </source>
</evidence>
<dbReference type="PANTHER" id="PTHR45947:SF3">
    <property type="entry name" value="SULFOQUINOVOSYL TRANSFERASE SQD2"/>
    <property type="match status" value="1"/>
</dbReference>
<gene>
    <name evidence="6" type="ORF">KLO01_05220</name>
</gene>
<feature type="domain" description="Glycosyltransferase subfamily 4-like N-terminal" evidence="5">
    <location>
        <begin position="10"/>
        <end position="172"/>
    </location>
</feature>
<accession>A0A512SX42</accession>
<dbReference type="InterPro" id="IPR050194">
    <property type="entry name" value="Glycosyltransferase_grp1"/>
</dbReference>
<evidence type="ECO:0000256" key="2">
    <source>
        <dbReference type="ARBA" id="ARBA00022676"/>
    </source>
</evidence>
<protein>
    <recommendedName>
        <fullName evidence="1">D-inositol 3-phosphate glycosyltransferase</fullName>
    </recommendedName>
</protein>
<dbReference type="Pfam" id="PF13439">
    <property type="entry name" value="Glyco_transf_4"/>
    <property type="match status" value="1"/>
</dbReference>
<dbReference type="CDD" id="cd03801">
    <property type="entry name" value="GT4_PimA-like"/>
    <property type="match status" value="1"/>
</dbReference>
<evidence type="ECO:0000256" key="3">
    <source>
        <dbReference type="ARBA" id="ARBA00022679"/>
    </source>
</evidence>
<dbReference type="PANTHER" id="PTHR45947">
    <property type="entry name" value="SULFOQUINOVOSYL TRANSFERASE SQD2"/>
    <property type="match status" value="1"/>
</dbReference>
<dbReference type="InterPro" id="IPR001296">
    <property type="entry name" value="Glyco_trans_1"/>
</dbReference>
<organism evidence="6 7">
    <name type="scientific">Knoellia locipacati</name>
    <dbReference type="NCBI Taxonomy" id="882824"/>
    <lineage>
        <taxon>Bacteria</taxon>
        <taxon>Bacillati</taxon>
        <taxon>Actinomycetota</taxon>
        <taxon>Actinomycetes</taxon>
        <taxon>Micrococcales</taxon>
        <taxon>Intrasporangiaceae</taxon>
        <taxon>Knoellia</taxon>
    </lineage>
</organism>